<dbReference type="SMART" id="SM00871">
    <property type="entry name" value="AraC_E_bind"/>
    <property type="match status" value="1"/>
</dbReference>
<sequence length="180" mass="19571">MPVPFVQRPAQTGPMDDSTRRPDHRGTPSGPRVTRCAGRHTAVVRGTVAMEELRPFFDEAFRDLGRAVARGEIVPDGPALAVYQAEPGRTVALEVGFPVVHPVVPSGNIVPGRLPAGRVVELEHRGGYDGLGSAWERLRTWAREQGVVLGAPLWEVYETQPSPEADSGSMRTRLCWSVAD</sequence>
<dbReference type="InterPro" id="IPR010499">
    <property type="entry name" value="AraC_E-bd"/>
</dbReference>
<dbReference type="Pfam" id="PF06445">
    <property type="entry name" value="GyrI-like"/>
    <property type="match status" value="1"/>
</dbReference>
<gene>
    <name evidence="3" type="ORF">KFL01_18470</name>
</gene>
<organism evidence="3 4">
    <name type="scientific">Kocuria flava</name>
    <dbReference type="NCBI Taxonomy" id="446860"/>
    <lineage>
        <taxon>Bacteria</taxon>
        <taxon>Bacillati</taxon>
        <taxon>Actinomycetota</taxon>
        <taxon>Actinomycetes</taxon>
        <taxon>Micrococcales</taxon>
        <taxon>Micrococcaceae</taxon>
        <taxon>Kocuria</taxon>
    </lineage>
</organism>
<proteinExistence type="predicted"/>
<reference evidence="3 4" key="1">
    <citation type="submission" date="2019-07" db="EMBL/GenBank/DDBJ databases">
        <title>Whole genome shotgun sequence of Kocuria flava NBRC 107626.</title>
        <authorList>
            <person name="Hosoyama A."/>
            <person name="Uohara A."/>
            <person name="Ohji S."/>
            <person name="Ichikawa N."/>
        </authorList>
    </citation>
    <scope>NUCLEOTIDE SEQUENCE [LARGE SCALE GENOMIC DNA]</scope>
    <source>
        <strain evidence="3 4">NBRC 107626</strain>
    </source>
</reference>
<name>A0ABQ0X4H3_9MICC</name>
<evidence type="ECO:0000259" key="2">
    <source>
        <dbReference type="SMART" id="SM00871"/>
    </source>
</evidence>
<dbReference type="EMBL" id="BJZR01000048">
    <property type="protein sequence ID" value="GEO92541.1"/>
    <property type="molecule type" value="Genomic_DNA"/>
</dbReference>
<feature type="compositionally biased region" description="Basic and acidic residues" evidence="1">
    <location>
        <begin position="17"/>
        <end position="26"/>
    </location>
</feature>
<dbReference type="InterPro" id="IPR011256">
    <property type="entry name" value="Reg_factor_effector_dom_sf"/>
</dbReference>
<dbReference type="InterPro" id="IPR029442">
    <property type="entry name" value="GyrI-like"/>
</dbReference>
<keyword evidence="4" id="KW-1185">Reference proteome</keyword>
<comment type="caution">
    <text evidence="3">The sequence shown here is derived from an EMBL/GenBank/DDBJ whole genome shotgun (WGS) entry which is preliminary data.</text>
</comment>
<feature type="region of interest" description="Disordered" evidence="1">
    <location>
        <begin position="1"/>
        <end position="34"/>
    </location>
</feature>
<dbReference type="SUPFAM" id="SSF55136">
    <property type="entry name" value="Probable bacterial effector-binding domain"/>
    <property type="match status" value="1"/>
</dbReference>
<evidence type="ECO:0000313" key="4">
    <source>
        <dbReference type="Proteomes" id="UP000321155"/>
    </source>
</evidence>
<accession>A0ABQ0X4H3</accession>
<evidence type="ECO:0000256" key="1">
    <source>
        <dbReference type="SAM" id="MobiDB-lite"/>
    </source>
</evidence>
<dbReference type="Gene3D" id="3.20.80.10">
    <property type="entry name" value="Regulatory factor, effector binding domain"/>
    <property type="match status" value="1"/>
</dbReference>
<protein>
    <submittedName>
        <fullName evidence="3">Transcriptional regulator</fullName>
    </submittedName>
</protein>
<evidence type="ECO:0000313" key="3">
    <source>
        <dbReference type="EMBL" id="GEO92541.1"/>
    </source>
</evidence>
<feature type="domain" description="AraC effector-binding" evidence="2">
    <location>
        <begin position="29"/>
        <end position="179"/>
    </location>
</feature>
<dbReference type="Proteomes" id="UP000321155">
    <property type="component" value="Unassembled WGS sequence"/>
</dbReference>